<reference evidence="2 3" key="1">
    <citation type="submission" date="2020-07" db="EMBL/GenBank/DDBJ databases">
        <title>Sequencing the genomes of 1000 actinobacteria strains.</title>
        <authorList>
            <person name="Klenk H.-P."/>
        </authorList>
    </citation>
    <scope>NUCLEOTIDE SEQUENCE [LARGE SCALE GENOMIC DNA]</scope>
    <source>
        <strain evidence="2 3">DSM 44065</strain>
    </source>
</reference>
<proteinExistence type="predicted"/>
<feature type="transmembrane region" description="Helical" evidence="1">
    <location>
        <begin position="12"/>
        <end position="35"/>
    </location>
</feature>
<keyword evidence="1" id="KW-1133">Transmembrane helix</keyword>
<protein>
    <submittedName>
        <fullName evidence="2">2-methylcitrate dehydratase PrpD</fullName>
    </submittedName>
</protein>
<organism evidence="2 3">
    <name type="scientific">Saccharopolyspora hordei</name>
    <dbReference type="NCBI Taxonomy" id="1838"/>
    <lineage>
        <taxon>Bacteria</taxon>
        <taxon>Bacillati</taxon>
        <taxon>Actinomycetota</taxon>
        <taxon>Actinomycetes</taxon>
        <taxon>Pseudonocardiales</taxon>
        <taxon>Pseudonocardiaceae</taxon>
        <taxon>Saccharopolyspora</taxon>
    </lineage>
</organism>
<sequence length="69" mass="7238">MVVQLRPGRRWFRVVLSAIVLGVVVGIGLGAWEPIAAMHPAYATTLVGTGAVAAVGVITGLRRRGTSKR</sequence>
<keyword evidence="1" id="KW-0472">Membrane</keyword>
<dbReference type="AlphaFoldDB" id="A0A853AMA4"/>
<name>A0A853AMA4_9PSEU</name>
<dbReference type="RefSeq" id="WP_179721179.1">
    <property type="nucleotide sequence ID" value="NZ_BAABFH010000001.1"/>
</dbReference>
<feature type="transmembrane region" description="Helical" evidence="1">
    <location>
        <begin position="41"/>
        <end position="61"/>
    </location>
</feature>
<keyword evidence="1" id="KW-0812">Transmembrane</keyword>
<gene>
    <name evidence="2" type="ORF">HNR68_002819</name>
</gene>
<comment type="caution">
    <text evidence="2">The sequence shown here is derived from an EMBL/GenBank/DDBJ whole genome shotgun (WGS) entry which is preliminary data.</text>
</comment>
<keyword evidence="3" id="KW-1185">Reference proteome</keyword>
<dbReference type="EMBL" id="JACCFJ010000001">
    <property type="protein sequence ID" value="NYI84189.1"/>
    <property type="molecule type" value="Genomic_DNA"/>
</dbReference>
<evidence type="ECO:0000256" key="1">
    <source>
        <dbReference type="SAM" id="Phobius"/>
    </source>
</evidence>
<evidence type="ECO:0000313" key="2">
    <source>
        <dbReference type="EMBL" id="NYI84189.1"/>
    </source>
</evidence>
<accession>A0A853AMA4</accession>
<evidence type="ECO:0000313" key="3">
    <source>
        <dbReference type="Proteomes" id="UP000587002"/>
    </source>
</evidence>
<dbReference type="Proteomes" id="UP000587002">
    <property type="component" value="Unassembled WGS sequence"/>
</dbReference>